<proteinExistence type="predicted"/>
<keyword evidence="1" id="KW-0812">Transmembrane</keyword>
<dbReference type="EMBL" id="CP039852">
    <property type="protein sequence ID" value="QCZ94777.1"/>
    <property type="molecule type" value="Genomic_DNA"/>
</dbReference>
<sequence>MIFLAILTSFFAVIAVWISWRQKNRSGWIAALALVSASGYLFSHDMGWEQGSFIALFLPGLLIWAMVIKERSFKPYSQKPVPPRTLSSSWKKGIFHLVTGITLLVIQLVLSVVLAVALSRLIPVAEAGQLALCVVFQPIIWALMMYQYLARTDRLIILGWHSLLTALASITLMV</sequence>
<accession>A0A5B7YGL2</accession>
<feature type="transmembrane region" description="Helical" evidence="1">
    <location>
        <begin position="54"/>
        <end position="73"/>
    </location>
</feature>
<evidence type="ECO:0000313" key="3">
    <source>
        <dbReference type="Proteomes" id="UP000304912"/>
    </source>
</evidence>
<keyword evidence="3" id="KW-1185">Reference proteome</keyword>
<protein>
    <submittedName>
        <fullName evidence="2">Uncharacterized protein</fullName>
    </submittedName>
</protein>
<dbReference type="RefSeq" id="WP_139757513.1">
    <property type="nucleotide sequence ID" value="NZ_CP039852.1"/>
</dbReference>
<gene>
    <name evidence="2" type="ORF">FBQ74_15465</name>
</gene>
<name>A0A5B7YGL2_9ALTE</name>
<reference evidence="2 3" key="1">
    <citation type="submission" date="2019-04" db="EMBL/GenBank/DDBJ databases">
        <title>Salinimonas iocasae sp. nov., a halophilic bacterium isolated from the outer tube casing of tubeworms in Okinawa Trough.</title>
        <authorList>
            <person name="Zhang H."/>
            <person name="Wang H."/>
            <person name="Li C."/>
        </authorList>
    </citation>
    <scope>NUCLEOTIDE SEQUENCE [LARGE SCALE GENOMIC DNA]</scope>
    <source>
        <strain evidence="2 3">KX18D6</strain>
    </source>
</reference>
<keyword evidence="1" id="KW-0472">Membrane</keyword>
<keyword evidence="1" id="KW-1133">Transmembrane helix</keyword>
<dbReference type="KEGG" id="salk:FBQ74_15465"/>
<organism evidence="2 3">
    <name type="scientific">Salinimonas iocasae</name>
    <dbReference type="NCBI Taxonomy" id="2572577"/>
    <lineage>
        <taxon>Bacteria</taxon>
        <taxon>Pseudomonadati</taxon>
        <taxon>Pseudomonadota</taxon>
        <taxon>Gammaproteobacteria</taxon>
        <taxon>Alteromonadales</taxon>
        <taxon>Alteromonadaceae</taxon>
        <taxon>Alteromonas/Salinimonas group</taxon>
        <taxon>Salinimonas</taxon>
    </lineage>
</organism>
<dbReference type="Proteomes" id="UP000304912">
    <property type="component" value="Chromosome"/>
</dbReference>
<evidence type="ECO:0000256" key="1">
    <source>
        <dbReference type="SAM" id="Phobius"/>
    </source>
</evidence>
<evidence type="ECO:0000313" key="2">
    <source>
        <dbReference type="EMBL" id="QCZ94777.1"/>
    </source>
</evidence>
<feature type="transmembrane region" description="Helical" evidence="1">
    <location>
        <begin position="130"/>
        <end position="149"/>
    </location>
</feature>
<feature type="transmembrane region" description="Helical" evidence="1">
    <location>
        <begin position="93"/>
        <end position="118"/>
    </location>
</feature>
<dbReference type="AlphaFoldDB" id="A0A5B7YGL2"/>
<dbReference type="OrthoDB" id="6331394at2"/>
<feature type="transmembrane region" description="Helical" evidence="1">
    <location>
        <begin position="155"/>
        <end position="173"/>
    </location>
</feature>